<evidence type="ECO:0000256" key="2">
    <source>
        <dbReference type="ARBA" id="ARBA00023015"/>
    </source>
</evidence>
<dbReference type="EMBL" id="AJWZ01009257">
    <property type="protein sequence ID" value="EKC51820.1"/>
    <property type="molecule type" value="Genomic_DNA"/>
</dbReference>
<accession>K1SDS8</accession>
<dbReference type="GO" id="GO:0003677">
    <property type="term" value="F:DNA binding"/>
    <property type="evidence" value="ECO:0007669"/>
    <property type="project" value="UniProtKB-KW"/>
</dbReference>
<dbReference type="Gene3D" id="3.40.190.10">
    <property type="entry name" value="Periplasmic binding protein-like II"/>
    <property type="match status" value="2"/>
</dbReference>
<dbReference type="PANTHER" id="PTHR30346:SF0">
    <property type="entry name" value="HCA OPERON TRANSCRIPTIONAL ACTIVATOR HCAR"/>
    <property type="match status" value="1"/>
</dbReference>
<evidence type="ECO:0000256" key="1">
    <source>
        <dbReference type="ARBA" id="ARBA00009437"/>
    </source>
</evidence>
<dbReference type="InterPro" id="IPR005119">
    <property type="entry name" value="LysR_subst-bd"/>
</dbReference>
<name>K1SDS8_9ZZZZ</name>
<evidence type="ECO:0000256" key="3">
    <source>
        <dbReference type="ARBA" id="ARBA00023125"/>
    </source>
</evidence>
<dbReference type="CDD" id="cd05466">
    <property type="entry name" value="PBP2_LTTR_substrate"/>
    <property type="match status" value="1"/>
</dbReference>
<evidence type="ECO:0000256" key="4">
    <source>
        <dbReference type="ARBA" id="ARBA00023163"/>
    </source>
</evidence>
<sequence length="213" mass="24467">MTFGVSSQHYTFTENAFVELVKRFGQERYAFYYNETGTHQILDDVKNRVCDLGILYLSHENEVVMRKVIEENHLVFTELFSAKPHVFLQKDHPLASKKVVSAHDLAPYPRLNFVQGEYESVYFSEELFSSIPVDKEIRVNDRGAIVNFMLGLNAYTISSGIFPKYLNGENIISVPLAENETMHIGYVLNENQELSELGKSYLEELRKYAPANP</sequence>
<dbReference type="SUPFAM" id="SSF53850">
    <property type="entry name" value="Periplasmic binding protein-like II"/>
    <property type="match status" value="1"/>
</dbReference>
<dbReference type="AlphaFoldDB" id="K1SDS8"/>
<comment type="caution">
    <text evidence="6">The sequence shown here is derived from an EMBL/GenBank/DDBJ whole genome shotgun (WGS) entry which is preliminary data.</text>
</comment>
<dbReference type="GO" id="GO:0032993">
    <property type="term" value="C:protein-DNA complex"/>
    <property type="evidence" value="ECO:0007669"/>
    <property type="project" value="TreeGrafter"/>
</dbReference>
<dbReference type="PANTHER" id="PTHR30346">
    <property type="entry name" value="TRANSCRIPTIONAL DUAL REGULATOR HCAR-RELATED"/>
    <property type="match status" value="1"/>
</dbReference>
<proteinExistence type="inferred from homology"/>
<protein>
    <submittedName>
        <fullName evidence="6">Transcriptional regulator, LysR family</fullName>
    </submittedName>
</protein>
<reference evidence="6" key="1">
    <citation type="journal article" date="2013" name="Environ. Microbiol.">
        <title>Microbiota from the distal guts of lean and obese adolescents exhibit partial functional redundancy besides clear differences in community structure.</title>
        <authorList>
            <person name="Ferrer M."/>
            <person name="Ruiz A."/>
            <person name="Lanza F."/>
            <person name="Haange S.B."/>
            <person name="Oberbach A."/>
            <person name="Till H."/>
            <person name="Bargiela R."/>
            <person name="Campoy C."/>
            <person name="Segura M.T."/>
            <person name="Richter M."/>
            <person name="von Bergen M."/>
            <person name="Seifert J."/>
            <person name="Suarez A."/>
        </authorList>
    </citation>
    <scope>NUCLEOTIDE SEQUENCE</scope>
</reference>
<keyword evidence="2" id="KW-0805">Transcription regulation</keyword>
<organism evidence="6">
    <name type="scientific">human gut metagenome</name>
    <dbReference type="NCBI Taxonomy" id="408170"/>
    <lineage>
        <taxon>unclassified sequences</taxon>
        <taxon>metagenomes</taxon>
        <taxon>organismal metagenomes</taxon>
    </lineage>
</organism>
<dbReference type="GO" id="GO:0003700">
    <property type="term" value="F:DNA-binding transcription factor activity"/>
    <property type="evidence" value="ECO:0007669"/>
    <property type="project" value="TreeGrafter"/>
</dbReference>
<evidence type="ECO:0000313" key="6">
    <source>
        <dbReference type="EMBL" id="EKC51820.1"/>
    </source>
</evidence>
<dbReference type="Pfam" id="PF03466">
    <property type="entry name" value="LysR_substrate"/>
    <property type="match status" value="1"/>
</dbReference>
<evidence type="ECO:0000259" key="5">
    <source>
        <dbReference type="Pfam" id="PF03466"/>
    </source>
</evidence>
<keyword evidence="3" id="KW-0238">DNA-binding</keyword>
<feature type="domain" description="LysR substrate-binding" evidence="5">
    <location>
        <begin position="34"/>
        <end position="208"/>
    </location>
</feature>
<gene>
    <name evidence="6" type="ORF">OBE_13408</name>
</gene>
<keyword evidence="4" id="KW-0804">Transcription</keyword>
<comment type="similarity">
    <text evidence="1">Belongs to the LysR transcriptional regulatory family.</text>
</comment>